<dbReference type="InterPro" id="IPR011604">
    <property type="entry name" value="PDDEXK-like_dom_sf"/>
</dbReference>
<dbReference type="PANTHER" id="PTHR46609:SF8">
    <property type="entry name" value="YQAJ VIRAL RECOMBINASE DOMAIN-CONTAINING PROTEIN"/>
    <property type="match status" value="1"/>
</dbReference>
<dbReference type="Pfam" id="PF20700">
    <property type="entry name" value="Mutator"/>
    <property type="match status" value="1"/>
</dbReference>
<keyword evidence="1" id="KW-0540">Nuclease</keyword>
<dbReference type="Gene3D" id="3.90.320.10">
    <property type="match status" value="1"/>
</dbReference>
<keyword evidence="3" id="KW-0378">Hydrolase</keyword>
<dbReference type="EnsemblMetazoa" id="XM_029489914.1">
    <property type="protein sequence ID" value="XP_029345774.1"/>
    <property type="gene ID" value="LOC115034134"/>
</dbReference>
<reference evidence="6" key="2">
    <citation type="submission" date="2022-06" db="UniProtKB">
        <authorList>
            <consortium name="EnsemblMetazoa"/>
        </authorList>
    </citation>
    <scope>IDENTIFICATION</scope>
</reference>
<dbReference type="GeneID" id="115034134"/>
<evidence type="ECO:0000256" key="1">
    <source>
        <dbReference type="ARBA" id="ARBA00022722"/>
    </source>
</evidence>
<keyword evidence="4" id="KW-0269">Exonuclease</keyword>
<dbReference type="GO" id="GO:0006281">
    <property type="term" value="P:DNA repair"/>
    <property type="evidence" value="ECO:0007669"/>
    <property type="project" value="UniProtKB-ARBA"/>
</dbReference>
<dbReference type="Proteomes" id="UP000007819">
    <property type="component" value="Chromosome A2"/>
</dbReference>
<dbReference type="KEGG" id="api:115034134"/>
<keyword evidence="2" id="KW-0255">Endonuclease</keyword>
<organism evidence="6 7">
    <name type="scientific">Acyrthosiphon pisum</name>
    <name type="common">Pea aphid</name>
    <dbReference type="NCBI Taxonomy" id="7029"/>
    <lineage>
        <taxon>Eukaryota</taxon>
        <taxon>Metazoa</taxon>
        <taxon>Ecdysozoa</taxon>
        <taxon>Arthropoda</taxon>
        <taxon>Hexapoda</taxon>
        <taxon>Insecta</taxon>
        <taxon>Pterygota</taxon>
        <taxon>Neoptera</taxon>
        <taxon>Paraneoptera</taxon>
        <taxon>Hemiptera</taxon>
        <taxon>Sternorrhyncha</taxon>
        <taxon>Aphidomorpha</taxon>
        <taxon>Aphidoidea</taxon>
        <taxon>Aphididae</taxon>
        <taxon>Macrosiphini</taxon>
        <taxon>Acyrthosiphon</taxon>
    </lineage>
</organism>
<accession>A0A8R2JSY9</accession>
<dbReference type="InterPro" id="IPR051703">
    <property type="entry name" value="NF-kappa-B_Signaling_Reg"/>
</dbReference>
<dbReference type="InterPro" id="IPR011335">
    <property type="entry name" value="Restrct_endonuc-II-like"/>
</dbReference>
<evidence type="ECO:0000313" key="6">
    <source>
        <dbReference type="EnsemblMetazoa" id="XP_029345774.1"/>
    </source>
</evidence>
<dbReference type="OrthoDB" id="6618009at2759"/>
<evidence type="ECO:0000259" key="5">
    <source>
        <dbReference type="Pfam" id="PF20700"/>
    </source>
</evidence>
<evidence type="ECO:0000256" key="2">
    <source>
        <dbReference type="ARBA" id="ARBA00022759"/>
    </source>
</evidence>
<sequence>MHGLKFNKIIGDGDSSVTKRLHEVMPYGPKFLIEKVECRNHILRNYCQKLMNLTRVTKYPCFIRKFISRNISRDRFRIAVTRAIRHRKITNETFSKKSEELRKDILNSPYHIFGQHKNCDSYFCKRQKLGELNLVNEVTKCGLMSEIYSVIRRVADNSKSLVLDVDNNHCEQYNSIINKHIAGKRINFSQKQSYNIRVQTAVVSFNTGGNFIREIHKKITNKSPGIIAKKFLKYTSDKRKNLKHRRALFKSSGKYKAKTTSNGPDENYGLAQPITDFLSDDEIKKKKSEFIKSLNISATDKKKLEFDTRNQANNNNWFIERRNRLTASNFGKVCKMRPSTSCKAMVHNILYGNPQTNAMEYGKLSEESALKKLEEQIQKPIQKCGLFIDERKPYLAATPVLTKTWLNDSLNDRELGLFNYNIYHCGRSSLTSTSSRGADVLISRRKDVHSYHVHYPDLSTARILVSLNFDT</sequence>
<dbReference type="PANTHER" id="PTHR46609">
    <property type="entry name" value="EXONUCLEASE, PHAGE-TYPE/RECB, C-TERMINAL DOMAIN-CONTAINING PROTEIN"/>
    <property type="match status" value="1"/>
</dbReference>
<reference evidence="7" key="1">
    <citation type="submission" date="2010-06" db="EMBL/GenBank/DDBJ databases">
        <authorList>
            <person name="Jiang H."/>
            <person name="Abraham K."/>
            <person name="Ali S."/>
            <person name="Alsbrooks S.L."/>
            <person name="Anim B.N."/>
            <person name="Anosike U.S."/>
            <person name="Attaway T."/>
            <person name="Bandaranaike D.P."/>
            <person name="Battles P.K."/>
            <person name="Bell S.N."/>
            <person name="Bell A.V."/>
            <person name="Beltran B."/>
            <person name="Bickham C."/>
            <person name="Bustamante Y."/>
            <person name="Caleb T."/>
            <person name="Canada A."/>
            <person name="Cardenas V."/>
            <person name="Carter K."/>
            <person name="Chacko J."/>
            <person name="Chandrabose M.N."/>
            <person name="Chavez D."/>
            <person name="Chavez A."/>
            <person name="Chen L."/>
            <person name="Chu H.-S."/>
            <person name="Claassen K.J."/>
            <person name="Cockrell R."/>
            <person name="Collins M."/>
            <person name="Cooper J.A."/>
            <person name="Cree A."/>
            <person name="Curry S.M."/>
            <person name="Da Y."/>
            <person name="Dao M.D."/>
            <person name="Das B."/>
            <person name="Davila M.-L."/>
            <person name="Davy-Carroll L."/>
            <person name="Denson S."/>
            <person name="Dinh H."/>
            <person name="Ebong V.E."/>
            <person name="Edwards J.R."/>
            <person name="Egan A."/>
            <person name="El-Daye J."/>
            <person name="Escobedo L."/>
            <person name="Fernandez S."/>
            <person name="Fernando P.R."/>
            <person name="Flagg N."/>
            <person name="Forbes L.D."/>
            <person name="Fowler R.G."/>
            <person name="Fu Q."/>
            <person name="Gabisi R.A."/>
            <person name="Ganer J."/>
            <person name="Garbino Pronczuk A."/>
            <person name="Garcia R.M."/>
            <person name="Garner T."/>
            <person name="Garrett T.E."/>
            <person name="Gonzalez D.A."/>
            <person name="Hamid H."/>
            <person name="Hawkins E.S."/>
            <person name="Hirani K."/>
            <person name="Hogues M.E."/>
            <person name="Hollins B."/>
            <person name="Hsiao C.-H."/>
            <person name="Jabil R."/>
            <person name="James M.L."/>
            <person name="Jhangiani S.N."/>
            <person name="Johnson B."/>
            <person name="Johnson Q."/>
            <person name="Joshi V."/>
            <person name="Kalu J.B."/>
            <person name="Kam C."/>
            <person name="Kashfia A."/>
            <person name="Keebler J."/>
            <person name="Kisamo H."/>
            <person name="Kovar C.L."/>
            <person name="Lago L.A."/>
            <person name="Lai C.-Y."/>
            <person name="Laidlaw J."/>
            <person name="Lara F."/>
            <person name="Le T.-K."/>
            <person name="Lee S.L."/>
            <person name="Legall F.H."/>
            <person name="Lemon S.J."/>
            <person name="Lewis L.R."/>
            <person name="Li B."/>
            <person name="Liu Y."/>
            <person name="Liu Y.-S."/>
            <person name="Lopez J."/>
            <person name="Lozado R.J."/>
            <person name="Lu J."/>
            <person name="Madu R.C."/>
            <person name="Maheshwari M."/>
            <person name="Maheshwari R."/>
            <person name="Malloy K."/>
            <person name="Martinez E."/>
            <person name="Mathew T."/>
            <person name="Mercado I.C."/>
            <person name="Mercado C."/>
            <person name="Meyer B."/>
            <person name="Montgomery K."/>
            <person name="Morgan M.B."/>
            <person name="Munidasa M."/>
            <person name="Nazareth L.V."/>
            <person name="Nelson J."/>
            <person name="Ng B.M."/>
            <person name="Nguyen N.B."/>
            <person name="Nguyen P.Q."/>
            <person name="Nguyen T."/>
            <person name="Obregon M."/>
            <person name="Okwuonu G.O."/>
            <person name="Onwere C.G."/>
            <person name="Orozco G."/>
            <person name="Parra A."/>
            <person name="Patel S."/>
            <person name="Patil S."/>
            <person name="Perez A."/>
            <person name="Perez Y."/>
            <person name="Pham C."/>
            <person name="Primus E.L."/>
            <person name="Pu L.-L."/>
            <person name="Puazo M."/>
            <person name="Qin X."/>
            <person name="Quiroz J.B."/>
            <person name="Reese J."/>
            <person name="Richards S."/>
            <person name="Rives C.M."/>
            <person name="Robberts R."/>
            <person name="Ruiz S.J."/>
            <person name="Ruiz M.J."/>
            <person name="Santibanez J."/>
            <person name="Schneider B.W."/>
            <person name="Sisson I."/>
            <person name="Smith M."/>
            <person name="Sodergren E."/>
            <person name="Song X.-Z."/>
            <person name="Song B.B."/>
            <person name="Summersgill H."/>
            <person name="Thelus R."/>
            <person name="Thornton R.D."/>
            <person name="Trejos Z.Y."/>
            <person name="Usmani K."/>
            <person name="Vattathil S."/>
            <person name="Villasana D."/>
            <person name="Walker D.L."/>
            <person name="Wang S."/>
            <person name="Wang K."/>
            <person name="White C.S."/>
            <person name="Williams A.C."/>
            <person name="Williamson J."/>
            <person name="Wilson K."/>
            <person name="Woghiren I.O."/>
            <person name="Woodworth J.R."/>
            <person name="Worley K.C."/>
            <person name="Wright R.A."/>
            <person name="Wu W."/>
            <person name="Young L."/>
            <person name="Zhang L."/>
            <person name="Zhang J."/>
            <person name="Zhu Y."/>
            <person name="Muzny D.M."/>
            <person name="Weinstock G."/>
            <person name="Gibbs R.A."/>
        </authorList>
    </citation>
    <scope>NUCLEOTIDE SEQUENCE [LARGE SCALE GENOMIC DNA]</scope>
    <source>
        <strain evidence="7">LSR1</strain>
    </source>
</reference>
<dbReference type="GO" id="GO:0004527">
    <property type="term" value="F:exonuclease activity"/>
    <property type="evidence" value="ECO:0007669"/>
    <property type="project" value="UniProtKB-KW"/>
</dbReference>
<feature type="domain" description="Mutator-like transposase" evidence="5">
    <location>
        <begin position="1"/>
        <end position="124"/>
    </location>
</feature>
<dbReference type="Pfam" id="PF01771">
    <property type="entry name" value="Viral_alk_exo"/>
    <property type="match status" value="1"/>
</dbReference>
<proteinExistence type="predicted"/>
<dbReference type="SUPFAM" id="SSF52980">
    <property type="entry name" value="Restriction endonuclease-like"/>
    <property type="match status" value="1"/>
</dbReference>
<dbReference type="GO" id="GO:0004519">
    <property type="term" value="F:endonuclease activity"/>
    <property type="evidence" value="ECO:0007669"/>
    <property type="project" value="UniProtKB-KW"/>
</dbReference>
<dbReference type="InterPro" id="IPR034720">
    <property type="entry name" value="Viral_alk_exo"/>
</dbReference>
<protein>
    <recommendedName>
        <fullName evidence="5">Mutator-like transposase domain-containing protein</fullName>
    </recommendedName>
</protein>
<evidence type="ECO:0000256" key="3">
    <source>
        <dbReference type="ARBA" id="ARBA00022801"/>
    </source>
</evidence>
<evidence type="ECO:0000313" key="7">
    <source>
        <dbReference type="Proteomes" id="UP000007819"/>
    </source>
</evidence>
<dbReference type="RefSeq" id="XP_029345774.1">
    <property type="nucleotide sequence ID" value="XM_029489914.1"/>
</dbReference>
<name>A0A8R2JSY9_ACYPI</name>
<dbReference type="AlphaFoldDB" id="A0A8R2JSY9"/>
<evidence type="ECO:0000256" key="4">
    <source>
        <dbReference type="ARBA" id="ARBA00022839"/>
    </source>
</evidence>
<keyword evidence="7" id="KW-1185">Reference proteome</keyword>
<dbReference type="InterPro" id="IPR049012">
    <property type="entry name" value="Mutator_transp_dom"/>
</dbReference>